<protein>
    <submittedName>
        <fullName evidence="1">Uncharacterized protein</fullName>
    </submittedName>
</protein>
<keyword evidence="2" id="KW-1185">Reference proteome</keyword>
<evidence type="ECO:0000313" key="1">
    <source>
        <dbReference type="EMBL" id="KAI3752415.1"/>
    </source>
</evidence>
<accession>A0ACB9E0R3</accession>
<reference evidence="2" key="1">
    <citation type="journal article" date="2022" name="Mol. Ecol. Resour.">
        <title>The genomes of chicory, endive, great burdock and yacon provide insights into Asteraceae palaeo-polyploidization history and plant inulin production.</title>
        <authorList>
            <person name="Fan W."/>
            <person name="Wang S."/>
            <person name="Wang H."/>
            <person name="Wang A."/>
            <person name="Jiang F."/>
            <person name="Liu H."/>
            <person name="Zhao H."/>
            <person name="Xu D."/>
            <person name="Zhang Y."/>
        </authorList>
    </citation>
    <scope>NUCLEOTIDE SEQUENCE [LARGE SCALE GENOMIC DNA]</scope>
    <source>
        <strain evidence="2">cv. Punajuju</strain>
    </source>
</reference>
<dbReference type="Proteomes" id="UP001055811">
    <property type="component" value="Linkage Group LG04"/>
</dbReference>
<evidence type="ECO:0000313" key="2">
    <source>
        <dbReference type="Proteomes" id="UP001055811"/>
    </source>
</evidence>
<dbReference type="EMBL" id="CM042012">
    <property type="protein sequence ID" value="KAI3752415.1"/>
    <property type="molecule type" value="Genomic_DNA"/>
</dbReference>
<gene>
    <name evidence="1" type="ORF">L2E82_24446</name>
</gene>
<name>A0ACB9E0R3_CICIN</name>
<proteinExistence type="predicted"/>
<reference evidence="1 2" key="2">
    <citation type="journal article" date="2022" name="Mol. Ecol. Resour.">
        <title>The genomes of chicory, endive, great burdock and yacon provide insights into Asteraceae paleo-polyploidization history and plant inulin production.</title>
        <authorList>
            <person name="Fan W."/>
            <person name="Wang S."/>
            <person name="Wang H."/>
            <person name="Wang A."/>
            <person name="Jiang F."/>
            <person name="Liu H."/>
            <person name="Zhao H."/>
            <person name="Xu D."/>
            <person name="Zhang Y."/>
        </authorList>
    </citation>
    <scope>NUCLEOTIDE SEQUENCE [LARGE SCALE GENOMIC DNA]</scope>
    <source>
        <strain evidence="2">cv. Punajuju</strain>
        <tissue evidence="1">Leaves</tissue>
    </source>
</reference>
<organism evidence="1 2">
    <name type="scientific">Cichorium intybus</name>
    <name type="common">Chicory</name>
    <dbReference type="NCBI Taxonomy" id="13427"/>
    <lineage>
        <taxon>Eukaryota</taxon>
        <taxon>Viridiplantae</taxon>
        <taxon>Streptophyta</taxon>
        <taxon>Embryophyta</taxon>
        <taxon>Tracheophyta</taxon>
        <taxon>Spermatophyta</taxon>
        <taxon>Magnoliopsida</taxon>
        <taxon>eudicotyledons</taxon>
        <taxon>Gunneridae</taxon>
        <taxon>Pentapetalae</taxon>
        <taxon>asterids</taxon>
        <taxon>campanulids</taxon>
        <taxon>Asterales</taxon>
        <taxon>Asteraceae</taxon>
        <taxon>Cichorioideae</taxon>
        <taxon>Cichorieae</taxon>
        <taxon>Cichoriinae</taxon>
        <taxon>Cichorium</taxon>
    </lineage>
</organism>
<comment type="caution">
    <text evidence="1">The sequence shown here is derived from an EMBL/GenBank/DDBJ whole genome shotgun (WGS) entry which is preliminary data.</text>
</comment>
<sequence length="391" mass="44735">MDNLHIPLSSREMELLEMPKNIGTVPMVQWPLFLLASKLFVAKNIAGESDSQDDLWDRISRDEYMKYVVEECFYSIQLILTSIFDKEGKLCHKEAGSPELERGVVNAALDLYDVIQLDFFSGNMRESYATWNMLIKARKAGRLFSNLKWPRDHELRSQIRRLHSLLTIKDSAVNVPRNLEARRRWSFLQIHCSCQCPSPGLFVKFYLLDEWKNFLARIGRDENTPESDLIDNEDDNLELSARNDVLQKSSNALSLSGKDDYMEAAIPANEATDTKGFKFSPEARAHANLKFTYVVTCQIYGKQKEEQKPVAADIALLLQRNEALRVAFIDEVETLTAGKVHKEFFSKLVKGDINGKDKGSLANPFVPPEEFARSRFNLPTDNMINFHTVVF</sequence>